<dbReference type="PANTHER" id="PTHR32294:SF0">
    <property type="entry name" value="DNA POLYMERASE III SUBUNIT ALPHA"/>
    <property type="match status" value="1"/>
</dbReference>
<dbReference type="InterPro" id="IPR004365">
    <property type="entry name" value="NA-bd_OB_tRNA"/>
</dbReference>
<dbReference type="EMBL" id="CP002382">
    <property type="protein sequence ID" value="AEP09663.1"/>
    <property type="molecule type" value="Genomic_DNA"/>
</dbReference>
<dbReference type="SMART" id="SM00481">
    <property type="entry name" value="POLIIIAc"/>
    <property type="match status" value="1"/>
</dbReference>
<dbReference type="CDD" id="cd07433">
    <property type="entry name" value="PHP_PolIIIA_DnaE1"/>
    <property type="match status" value="1"/>
</dbReference>
<dbReference type="GO" id="GO:0003676">
    <property type="term" value="F:nucleic acid binding"/>
    <property type="evidence" value="ECO:0007669"/>
    <property type="project" value="InterPro"/>
</dbReference>
<dbReference type="InterPro" id="IPR003141">
    <property type="entry name" value="Pol/His_phosphatase_N"/>
</dbReference>
<dbReference type="HOGENOM" id="CLU_001600_0_0_5"/>
<dbReference type="InterPro" id="IPR040982">
    <property type="entry name" value="DNA_pol3_finger"/>
</dbReference>
<proteinExistence type="predicted"/>
<dbReference type="GO" id="GO:0006260">
    <property type="term" value="P:DNA replication"/>
    <property type="evidence" value="ECO:0007669"/>
    <property type="project" value="UniProtKB-KW"/>
</dbReference>
<evidence type="ECO:0000256" key="2">
    <source>
        <dbReference type="ARBA" id="ARBA00012417"/>
    </source>
</evidence>
<evidence type="ECO:0000259" key="10">
    <source>
        <dbReference type="SMART" id="SM00481"/>
    </source>
</evidence>
<dbReference type="GO" id="GO:0003887">
    <property type="term" value="F:DNA-directed DNA polymerase activity"/>
    <property type="evidence" value="ECO:0007669"/>
    <property type="project" value="UniProtKB-KW"/>
</dbReference>
<dbReference type="GO" id="GO:0008408">
    <property type="term" value="F:3'-5' exonuclease activity"/>
    <property type="evidence" value="ECO:0007669"/>
    <property type="project" value="InterPro"/>
</dbReference>
<evidence type="ECO:0000256" key="1">
    <source>
        <dbReference type="ARBA" id="ARBA00004496"/>
    </source>
</evidence>
<gene>
    <name evidence="11" type="primary">dnaE</name>
    <name evidence="11" type="ordered locus">MICA_1341</name>
</gene>
<protein>
    <recommendedName>
        <fullName evidence="3">DNA polymerase III subunit alpha</fullName>
        <ecNumber evidence="2">2.7.7.7</ecNumber>
    </recommendedName>
</protein>
<name>G2KSR3_MICAA</name>
<dbReference type="InterPro" id="IPR016195">
    <property type="entry name" value="Pol/histidinol_Pase-like"/>
</dbReference>
<dbReference type="RefSeq" id="WP_014102886.1">
    <property type="nucleotide sequence ID" value="NC_016026.1"/>
</dbReference>
<dbReference type="GO" id="GO:0005737">
    <property type="term" value="C:cytoplasm"/>
    <property type="evidence" value="ECO:0007669"/>
    <property type="project" value="UniProtKB-SubCell"/>
</dbReference>
<dbReference type="KEGG" id="mai:MICA_1341"/>
<evidence type="ECO:0000256" key="5">
    <source>
        <dbReference type="ARBA" id="ARBA00022679"/>
    </source>
</evidence>
<sequence length="1161" mass="129111">MEIRHKFGLMAAMSKPHANFVHLHTHSAYSLAEGAIKVKDLVKLCQKKSMPAAAITDTGNLFGAMEFALEAAKGGVQPIIGCQMRLGVEGHHLVLLVQNTQGYKNISWLVSQSFMAAESATDDPHITWENLDGHSDGLICLSGGVKGPIGQYLLHNQPKPAEESLKRLTKLFDGRFYIELQRHDLREEDQIEEALIDLAYKHNIPLVATNDCYFATEDMYEAHDALLCIAGGRYITEADRRRETREHYFKSAAEMEALFSDLPEAIENTVRIAQRCSFLLKPINPILPPFATEGGRTEVDELKVQAEEGLNWRLQNFVFTETMDEATRAEVAKPYHDRLAFELNVIVQMGFPGYFLIVSDFIKWAKDNNIPVGPGRGSGAGSVVAWSLKITDLDPLHFGLLFERFLNPERVSMPDFDVDFCQDRRDEVIRYVQNRYGYDHVAQIITFGQLKARAVVRDVGRVLQMSYGQVDRIAKMIPNNPANPITLEEALEQDPDLKNELYKDETTSKLVDIALQLEGLYRHASTHAAGVVIGDRPLHELVPLYREPGTDMPVTQFNMKYVEQAGLVKFDFLGLKTMTVIQKAVELIKESKGEDINILQVPLDDQKTYKMLAEGKTVGVFQLESSGMRSTLTGMKPNRLEDIIALVSLYRPGPMDNIPRYISIKEGKEDPDYMHPLLKPYLEETYGIMIYQEQVMQAAQALSGYSLGGADLLRRAMGKKIKAEMDAQRQKFVDGAKEHNNVDPEQAGYIFDQIDKFAGYGFNKSHAAAYALIAYWTGWLKANYPTEFMAASMTLDAGNTDKLAIFKQEIDKMGLSLLPPDVNESKTMFSVEGDAVRYALAALKGVGAQAMERIVVERDTNGKYKTLADFATRMDAAGMNKRQIEQMASAGAFDKLHPDRASVYGGAEIIMRYAQSLAQEKAAGQASLFGGGPAGGGSGLGLPEFPKVDPWDPLEKLKHEFDAVGFYLSAHPLDTKAAQLERMKIVTMANVEEQLATRHAVSVDMAGVLLKKQIKVSQKSGNKFAFLQLSDSSGVYEVVIFSETLARSKDFLEPGEALLLKAAAEMQDDQVRLTVHDLRPLDDALAGKIREVRIVMTDAAPVQKLKDLLDVEGRGPARVFVHVPLNDVEYAEITLPGSWSFSAQARQALQKTHGVGEVQEL</sequence>
<dbReference type="InterPro" id="IPR011708">
    <property type="entry name" value="DNA_pol3_alpha_NTPase_dom"/>
</dbReference>
<dbReference type="SUPFAM" id="SSF89550">
    <property type="entry name" value="PHP domain-like"/>
    <property type="match status" value="1"/>
</dbReference>
<dbReference type="PANTHER" id="PTHR32294">
    <property type="entry name" value="DNA POLYMERASE III SUBUNIT ALPHA"/>
    <property type="match status" value="1"/>
</dbReference>
<dbReference type="eggNOG" id="COG0587">
    <property type="taxonomic scope" value="Bacteria"/>
</dbReference>
<dbReference type="InterPro" id="IPR004805">
    <property type="entry name" value="DnaE2/DnaE/PolC"/>
</dbReference>
<keyword evidence="7" id="KW-0235">DNA replication</keyword>
<dbReference type="InterPro" id="IPR041931">
    <property type="entry name" value="DNA_pol3_alpha_thumb_dom"/>
</dbReference>
<dbReference type="Pfam" id="PF14579">
    <property type="entry name" value="HHH_6"/>
    <property type="match status" value="1"/>
</dbReference>
<feature type="domain" description="Polymerase/histidinol phosphatase N-terminal" evidence="10">
    <location>
        <begin position="21"/>
        <end position="88"/>
    </location>
</feature>
<dbReference type="AlphaFoldDB" id="G2KSR3"/>
<dbReference type="Gene3D" id="1.10.150.870">
    <property type="match status" value="1"/>
</dbReference>
<dbReference type="EC" id="2.7.7.7" evidence="2"/>
<dbReference type="Pfam" id="PF07733">
    <property type="entry name" value="DNA_pol3_alpha"/>
    <property type="match status" value="1"/>
</dbReference>
<dbReference type="InterPro" id="IPR004013">
    <property type="entry name" value="PHP_dom"/>
</dbReference>
<evidence type="ECO:0000256" key="9">
    <source>
        <dbReference type="ARBA" id="ARBA00049244"/>
    </source>
</evidence>
<evidence type="ECO:0000256" key="3">
    <source>
        <dbReference type="ARBA" id="ARBA00019114"/>
    </source>
</evidence>
<dbReference type="InterPro" id="IPR049821">
    <property type="entry name" value="PolIIIA_DnaE1_PHP"/>
</dbReference>
<keyword evidence="8" id="KW-0239">DNA-directed DNA polymerase</keyword>
<organism evidence="11 12">
    <name type="scientific">Micavibrio aeruginosavorus (strain ARL-13)</name>
    <dbReference type="NCBI Taxonomy" id="856793"/>
    <lineage>
        <taxon>Bacteria</taxon>
        <taxon>Pseudomonadati</taxon>
        <taxon>Bdellovibrionota</taxon>
        <taxon>Bdellovibrionia</taxon>
        <taxon>Bdellovibrionales</taxon>
        <taxon>Pseudobdellovibrionaceae</taxon>
        <taxon>Micavibrio</taxon>
    </lineage>
</organism>
<evidence type="ECO:0000313" key="12">
    <source>
        <dbReference type="Proteomes" id="UP000009286"/>
    </source>
</evidence>
<keyword evidence="12" id="KW-1185">Reference proteome</keyword>
<comment type="catalytic activity">
    <reaction evidence="9">
        <text>DNA(n) + a 2'-deoxyribonucleoside 5'-triphosphate = DNA(n+1) + diphosphate</text>
        <dbReference type="Rhea" id="RHEA:22508"/>
        <dbReference type="Rhea" id="RHEA-COMP:17339"/>
        <dbReference type="Rhea" id="RHEA-COMP:17340"/>
        <dbReference type="ChEBI" id="CHEBI:33019"/>
        <dbReference type="ChEBI" id="CHEBI:61560"/>
        <dbReference type="ChEBI" id="CHEBI:173112"/>
        <dbReference type="EC" id="2.7.7.7"/>
    </reaction>
</comment>
<dbReference type="OrthoDB" id="9803237at2"/>
<accession>G2KSR3</accession>
<dbReference type="Gene3D" id="3.20.20.140">
    <property type="entry name" value="Metal-dependent hydrolases"/>
    <property type="match status" value="1"/>
</dbReference>
<dbReference type="InterPro" id="IPR029460">
    <property type="entry name" value="DNAPol_HHH"/>
</dbReference>
<reference evidence="11 12" key="1">
    <citation type="journal article" date="2011" name="BMC Genomics">
        <title>Genomic insights into an obligate epibiotic bacterial predator: Micavibrio aeruginosavorus ARL-13.</title>
        <authorList>
            <person name="Wang Z."/>
            <person name="Kadouri D."/>
            <person name="Wu M."/>
        </authorList>
    </citation>
    <scope>NUCLEOTIDE SEQUENCE [LARGE SCALE GENOMIC DNA]</scope>
    <source>
        <strain evidence="11 12">ARL-13</strain>
    </source>
</reference>
<evidence type="ECO:0000256" key="8">
    <source>
        <dbReference type="ARBA" id="ARBA00022932"/>
    </source>
</evidence>
<dbReference type="CDD" id="cd04485">
    <property type="entry name" value="DnaE_OBF"/>
    <property type="match status" value="1"/>
</dbReference>
<dbReference type="Gene3D" id="1.10.10.1600">
    <property type="entry name" value="Bacterial DNA polymerase III alpha subunit, thumb domain"/>
    <property type="match status" value="1"/>
</dbReference>
<dbReference type="STRING" id="856793.MICA_1341"/>
<comment type="subcellular location">
    <subcellularLocation>
        <location evidence="1">Cytoplasm</location>
    </subcellularLocation>
</comment>
<dbReference type="Proteomes" id="UP000009286">
    <property type="component" value="Chromosome"/>
</dbReference>
<dbReference type="Pfam" id="PF17657">
    <property type="entry name" value="DNA_pol3_finger"/>
    <property type="match status" value="1"/>
</dbReference>
<keyword evidence="5 11" id="KW-0808">Transferase</keyword>
<dbReference type="Pfam" id="PF01336">
    <property type="entry name" value="tRNA_anti-codon"/>
    <property type="match status" value="1"/>
</dbReference>
<dbReference type="NCBIfam" id="NF004226">
    <property type="entry name" value="PRK05673.1"/>
    <property type="match status" value="1"/>
</dbReference>
<evidence type="ECO:0000256" key="6">
    <source>
        <dbReference type="ARBA" id="ARBA00022695"/>
    </source>
</evidence>
<dbReference type="Pfam" id="PF02811">
    <property type="entry name" value="PHP"/>
    <property type="match status" value="1"/>
</dbReference>
<keyword evidence="6 11" id="KW-0548">Nucleotidyltransferase</keyword>
<dbReference type="NCBIfam" id="TIGR00594">
    <property type="entry name" value="polc"/>
    <property type="match status" value="1"/>
</dbReference>
<evidence type="ECO:0000256" key="7">
    <source>
        <dbReference type="ARBA" id="ARBA00022705"/>
    </source>
</evidence>
<evidence type="ECO:0000256" key="4">
    <source>
        <dbReference type="ARBA" id="ARBA00022490"/>
    </source>
</evidence>
<keyword evidence="4" id="KW-0963">Cytoplasm</keyword>
<evidence type="ECO:0000313" key="11">
    <source>
        <dbReference type="EMBL" id="AEP09663.1"/>
    </source>
</evidence>